<dbReference type="AlphaFoldDB" id="D5XE68"/>
<dbReference type="eggNOG" id="COG2944">
    <property type="taxonomic scope" value="Bacteria"/>
</dbReference>
<dbReference type="Proteomes" id="UP000002377">
    <property type="component" value="Chromosome"/>
</dbReference>
<protein>
    <recommendedName>
        <fullName evidence="2">HTH cro/C1-type domain-containing protein</fullName>
    </recommendedName>
</protein>
<dbReference type="GO" id="GO:0003677">
    <property type="term" value="F:DNA binding"/>
    <property type="evidence" value="ECO:0007669"/>
    <property type="project" value="InterPro"/>
</dbReference>
<gene>
    <name evidence="3" type="ordered locus">TherJR_1075</name>
</gene>
<dbReference type="eggNOG" id="COG2856">
    <property type="taxonomic scope" value="Bacteria"/>
</dbReference>
<dbReference type="OrthoDB" id="9796786at2"/>
<dbReference type="PANTHER" id="PTHR43236:SF2">
    <property type="entry name" value="BLL0069 PROTEIN"/>
    <property type="match status" value="1"/>
</dbReference>
<dbReference type="SMART" id="SM00530">
    <property type="entry name" value="HTH_XRE"/>
    <property type="match status" value="1"/>
</dbReference>
<organism evidence="3 4">
    <name type="scientific">Thermincola potens (strain JR)</name>
    <dbReference type="NCBI Taxonomy" id="635013"/>
    <lineage>
        <taxon>Bacteria</taxon>
        <taxon>Bacillati</taxon>
        <taxon>Bacillota</taxon>
        <taxon>Clostridia</taxon>
        <taxon>Eubacteriales</taxon>
        <taxon>Thermincolaceae</taxon>
        <taxon>Thermincola</taxon>
    </lineage>
</organism>
<keyword evidence="4" id="KW-1185">Reference proteome</keyword>
<dbReference type="InterPro" id="IPR001387">
    <property type="entry name" value="Cro/C1-type_HTH"/>
</dbReference>
<dbReference type="Gene3D" id="1.10.10.2910">
    <property type="match status" value="1"/>
</dbReference>
<dbReference type="EMBL" id="CP002028">
    <property type="protein sequence ID" value="ADG81939.1"/>
    <property type="molecule type" value="Genomic_DNA"/>
</dbReference>
<dbReference type="STRING" id="635013.TherJR_1075"/>
<sequence length="394" mass="44864">MPARNKANINPDIMVWARQTAGYSLEEAAHKIGVTPEKLQKWEAGEDKPTLRQLRMAGKVYRRPSALFYRSTTPTPHPILPDFRVLPDTDLEYTPNLRFEIRRAFERRAIALEIMAQLGEEPPKLDIRADMSEDPSYLAARIREWLGVSVETQFSWRDHYVALNSWIAAIEAQGIFVFHAGGVEVEQMRGFSISERPFPVVAVNAKDSPRGRIFTLLHELTHIVLENGGLCDLHETEIIGELSLEAYCNRVAGEVLVPSNALLSHDIVIGNAGNFQWEDWQLGQLSNKFKVSQEVILRRLLLLGKTTQAFYARKHEKFLEQYQRQSEESGAGFMRYYRRVLRANGPAFTSLVLSAYYNDAISSRDLSNFLGGVHLSHIERIEQDLITRERGGEV</sequence>
<dbReference type="InterPro" id="IPR052345">
    <property type="entry name" value="Rad_response_metalloprotease"/>
</dbReference>
<dbReference type="PANTHER" id="PTHR43236">
    <property type="entry name" value="ANTITOXIN HIGA1"/>
    <property type="match status" value="1"/>
</dbReference>
<comment type="similarity">
    <text evidence="1">Belongs to the short-chain fatty acyl-CoA assimilation regulator (ScfR) family.</text>
</comment>
<dbReference type="Gene3D" id="1.10.260.40">
    <property type="entry name" value="lambda repressor-like DNA-binding domains"/>
    <property type="match status" value="1"/>
</dbReference>
<evidence type="ECO:0000259" key="2">
    <source>
        <dbReference type="PROSITE" id="PS50943"/>
    </source>
</evidence>
<dbReference type="CDD" id="cd00093">
    <property type="entry name" value="HTH_XRE"/>
    <property type="match status" value="1"/>
</dbReference>
<dbReference type="InterPro" id="IPR010359">
    <property type="entry name" value="IrrE_HExxH"/>
</dbReference>
<evidence type="ECO:0000313" key="4">
    <source>
        <dbReference type="Proteomes" id="UP000002377"/>
    </source>
</evidence>
<dbReference type="SUPFAM" id="SSF47413">
    <property type="entry name" value="lambda repressor-like DNA-binding domains"/>
    <property type="match status" value="1"/>
</dbReference>
<dbReference type="RefSeq" id="WP_013119958.1">
    <property type="nucleotide sequence ID" value="NC_014152.1"/>
</dbReference>
<dbReference type="Pfam" id="PF01381">
    <property type="entry name" value="HTH_3"/>
    <property type="match status" value="1"/>
</dbReference>
<accession>D5XE68</accession>
<proteinExistence type="inferred from homology"/>
<evidence type="ECO:0000256" key="1">
    <source>
        <dbReference type="ARBA" id="ARBA00007227"/>
    </source>
</evidence>
<reference evidence="3 4" key="1">
    <citation type="submission" date="2010-05" db="EMBL/GenBank/DDBJ databases">
        <title>Complete sequence of Thermincola sp. JR.</title>
        <authorList>
            <consortium name="US DOE Joint Genome Institute"/>
            <person name="Lucas S."/>
            <person name="Copeland A."/>
            <person name="Lapidus A."/>
            <person name="Cheng J.-F."/>
            <person name="Bruce D."/>
            <person name="Goodwin L."/>
            <person name="Pitluck S."/>
            <person name="Chertkov O."/>
            <person name="Detter J.C."/>
            <person name="Han C."/>
            <person name="Tapia R."/>
            <person name="Land M."/>
            <person name="Hauser L."/>
            <person name="Kyrpides N."/>
            <person name="Mikhailova N."/>
            <person name="Hazen T.C."/>
            <person name="Woyke T."/>
        </authorList>
    </citation>
    <scope>NUCLEOTIDE SEQUENCE [LARGE SCALE GENOMIC DNA]</scope>
    <source>
        <strain evidence="3 4">JR</strain>
    </source>
</reference>
<feature type="domain" description="HTH cro/C1-type" evidence="2">
    <location>
        <begin position="17"/>
        <end position="68"/>
    </location>
</feature>
<dbReference type="InterPro" id="IPR010982">
    <property type="entry name" value="Lambda_DNA-bd_dom_sf"/>
</dbReference>
<dbReference type="PROSITE" id="PS50943">
    <property type="entry name" value="HTH_CROC1"/>
    <property type="match status" value="1"/>
</dbReference>
<dbReference type="Pfam" id="PF06114">
    <property type="entry name" value="Peptidase_M78"/>
    <property type="match status" value="1"/>
</dbReference>
<name>D5XE68_THEPJ</name>
<dbReference type="HOGENOM" id="CLU_057454_1_0_9"/>
<dbReference type="KEGG" id="tjr:TherJR_1075"/>
<evidence type="ECO:0000313" key="3">
    <source>
        <dbReference type="EMBL" id="ADG81939.1"/>
    </source>
</evidence>